<keyword evidence="3 8" id="KW-0349">Heme</keyword>
<evidence type="ECO:0000256" key="6">
    <source>
        <dbReference type="ARBA" id="ARBA00023004"/>
    </source>
</evidence>
<dbReference type="InterPro" id="IPR017972">
    <property type="entry name" value="Cyt_P450_CS"/>
</dbReference>
<keyword evidence="5 9" id="KW-0560">Oxidoreductase</keyword>
<evidence type="ECO:0000256" key="8">
    <source>
        <dbReference type="PIRSR" id="PIRSR602401-1"/>
    </source>
</evidence>
<keyword evidence="7 9" id="KW-0503">Monooxygenase</keyword>
<dbReference type="Pfam" id="PF00067">
    <property type="entry name" value="p450"/>
    <property type="match status" value="1"/>
</dbReference>
<dbReference type="SUPFAM" id="SSF48264">
    <property type="entry name" value="Cytochrome P450"/>
    <property type="match status" value="1"/>
</dbReference>
<dbReference type="Proteomes" id="UP000469558">
    <property type="component" value="Unassembled WGS sequence"/>
</dbReference>
<dbReference type="InterPro" id="IPR050121">
    <property type="entry name" value="Cytochrome_P450_monoxygenase"/>
</dbReference>
<accession>A0A8T9CAS5</accession>
<dbReference type="InterPro" id="IPR036396">
    <property type="entry name" value="Cyt_P450_sf"/>
</dbReference>
<dbReference type="GO" id="GO:0016705">
    <property type="term" value="F:oxidoreductase activity, acting on paired donors, with incorporation or reduction of molecular oxygen"/>
    <property type="evidence" value="ECO:0007669"/>
    <property type="project" value="InterPro"/>
</dbReference>
<feature type="binding site" description="axial binding residue" evidence="8">
    <location>
        <position position="468"/>
    </location>
    <ligand>
        <name>heme</name>
        <dbReference type="ChEBI" id="CHEBI:30413"/>
    </ligand>
    <ligandPart>
        <name>Fe</name>
        <dbReference type="ChEBI" id="CHEBI:18248"/>
    </ligandPart>
</feature>
<evidence type="ECO:0000256" key="2">
    <source>
        <dbReference type="ARBA" id="ARBA00010617"/>
    </source>
</evidence>
<evidence type="ECO:0000256" key="7">
    <source>
        <dbReference type="ARBA" id="ARBA00023033"/>
    </source>
</evidence>
<dbReference type="InterPro" id="IPR002401">
    <property type="entry name" value="Cyt_P450_E_grp-I"/>
</dbReference>
<comment type="cofactor">
    <cofactor evidence="1 8">
        <name>heme</name>
        <dbReference type="ChEBI" id="CHEBI:30413"/>
    </cofactor>
</comment>
<dbReference type="GO" id="GO:0005506">
    <property type="term" value="F:iron ion binding"/>
    <property type="evidence" value="ECO:0007669"/>
    <property type="project" value="InterPro"/>
</dbReference>
<dbReference type="PANTHER" id="PTHR24305:SF237">
    <property type="entry name" value="CYTOCHROME P450 MONOOXYGENASE ATNE-RELATED"/>
    <property type="match status" value="1"/>
</dbReference>
<dbReference type="PRINTS" id="PR00463">
    <property type="entry name" value="EP450I"/>
</dbReference>
<reference evidence="11 12" key="1">
    <citation type="submission" date="2018-05" db="EMBL/GenBank/DDBJ databases">
        <title>Genome sequencing and assembly of the regulated plant pathogen Lachnellula willkommii and related sister species for the development of diagnostic species identification markers.</title>
        <authorList>
            <person name="Giroux E."/>
            <person name="Bilodeau G."/>
        </authorList>
    </citation>
    <scope>NUCLEOTIDE SEQUENCE [LARGE SCALE GENOMIC DNA]</scope>
    <source>
        <strain evidence="11 12">CBS 268.59</strain>
    </source>
</reference>
<evidence type="ECO:0000256" key="9">
    <source>
        <dbReference type="RuleBase" id="RU000461"/>
    </source>
</evidence>
<dbReference type="EMBL" id="QGMK01000351">
    <property type="protein sequence ID" value="TVY82222.1"/>
    <property type="molecule type" value="Genomic_DNA"/>
</dbReference>
<keyword evidence="10" id="KW-0812">Transmembrane</keyword>
<dbReference type="OrthoDB" id="1470350at2759"/>
<comment type="caution">
    <text evidence="11">The sequence shown here is derived from an EMBL/GenBank/DDBJ whole genome shotgun (WGS) entry which is preliminary data.</text>
</comment>
<evidence type="ECO:0000256" key="4">
    <source>
        <dbReference type="ARBA" id="ARBA00022723"/>
    </source>
</evidence>
<name>A0A8T9CAS5_9HELO</name>
<evidence type="ECO:0000256" key="3">
    <source>
        <dbReference type="ARBA" id="ARBA00022617"/>
    </source>
</evidence>
<evidence type="ECO:0000256" key="10">
    <source>
        <dbReference type="SAM" id="Phobius"/>
    </source>
</evidence>
<keyword evidence="4 8" id="KW-0479">Metal-binding</keyword>
<dbReference type="GO" id="GO:0004497">
    <property type="term" value="F:monooxygenase activity"/>
    <property type="evidence" value="ECO:0007669"/>
    <property type="project" value="UniProtKB-KW"/>
</dbReference>
<dbReference type="InterPro" id="IPR001128">
    <property type="entry name" value="Cyt_P450"/>
</dbReference>
<gene>
    <name evidence="11" type="primary">apf7_2</name>
    <name evidence="11" type="ORF">LSUE1_G003157</name>
</gene>
<evidence type="ECO:0000313" key="12">
    <source>
        <dbReference type="Proteomes" id="UP000469558"/>
    </source>
</evidence>
<comment type="similarity">
    <text evidence="2 9">Belongs to the cytochrome P450 family.</text>
</comment>
<organism evidence="11 12">
    <name type="scientific">Lachnellula suecica</name>
    <dbReference type="NCBI Taxonomy" id="602035"/>
    <lineage>
        <taxon>Eukaryota</taxon>
        <taxon>Fungi</taxon>
        <taxon>Dikarya</taxon>
        <taxon>Ascomycota</taxon>
        <taxon>Pezizomycotina</taxon>
        <taxon>Leotiomycetes</taxon>
        <taxon>Helotiales</taxon>
        <taxon>Lachnaceae</taxon>
        <taxon>Lachnellula</taxon>
    </lineage>
</organism>
<dbReference type="AlphaFoldDB" id="A0A8T9CAS5"/>
<dbReference type="GO" id="GO:0020037">
    <property type="term" value="F:heme binding"/>
    <property type="evidence" value="ECO:0007669"/>
    <property type="project" value="InterPro"/>
</dbReference>
<evidence type="ECO:0000313" key="11">
    <source>
        <dbReference type="EMBL" id="TVY82222.1"/>
    </source>
</evidence>
<proteinExistence type="inferred from homology"/>
<dbReference type="PANTHER" id="PTHR24305">
    <property type="entry name" value="CYTOCHROME P450"/>
    <property type="match status" value="1"/>
</dbReference>
<dbReference type="Gene3D" id="1.10.630.10">
    <property type="entry name" value="Cytochrome P450"/>
    <property type="match status" value="1"/>
</dbReference>
<protein>
    <submittedName>
        <fullName evidence="11">Cytochrome P450 monooxygenase apf7</fullName>
    </submittedName>
</protein>
<dbReference type="CDD" id="cd11061">
    <property type="entry name" value="CYP67-like"/>
    <property type="match status" value="1"/>
</dbReference>
<dbReference type="PROSITE" id="PS00086">
    <property type="entry name" value="CYTOCHROME_P450"/>
    <property type="match status" value="1"/>
</dbReference>
<evidence type="ECO:0000256" key="5">
    <source>
        <dbReference type="ARBA" id="ARBA00023002"/>
    </source>
</evidence>
<keyword evidence="12" id="KW-1185">Reference proteome</keyword>
<evidence type="ECO:0000256" key="1">
    <source>
        <dbReference type="ARBA" id="ARBA00001971"/>
    </source>
</evidence>
<keyword evidence="10" id="KW-0472">Membrane</keyword>
<keyword evidence="10" id="KW-1133">Transmembrane helix</keyword>
<sequence>MTVITWISTLWYWLPTIGGFGLLAILTRAAYDLWLHPLSKVPGPWFARISGIPSWYHALQGDRHIWIWQLNQIYGGKFRIEPNTVIFCDPSSYNDIYSNTANVQKSTFYPAMQRTHKEHNTFTETDTKLHARKRRLLNLSFTEKSLRAASEFVITHIDRWLDLISEECGDSTEWTAPKDFEELASFLVFDIMGDLAFGNSPKIKEPGENPFKKMPHNIAEYLKFVYPIARSPFLDLVLWLRPKGLDALLEFITPPEIKAYYQFIEDSIAKRTKLQEEFRGKPETQQRLDMFHFLCEAKDPETGAPAYDKNELWAEANLLIIAGADTTSVSLCGIIFYLVRNDRCLEKLVKEIRSTFSTADSINYGPKLQSCVYLKACIEEGMRLTPAGPSELNREVKPGGMTINNEHYPAGVIVGAANWTQSRNDTYGDPYIFRPERWIADEASGVTAESIKVIRANHSPFGRGPRACPGKTMAIMELMLMVAKLLHRLDVRKPPGDTLGEGCPEKQWGERDRNIFQMRDAFITILEGPTVQFRKRES</sequence>
<keyword evidence="6 8" id="KW-0408">Iron</keyword>
<feature type="transmembrane region" description="Helical" evidence="10">
    <location>
        <begin position="12"/>
        <end position="31"/>
    </location>
</feature>
<dbReference type="PRINTS" id="PR00385">
    <property type="entry name" value="P450"/>
</dbReference>